<proteinExistence type="predicted"/>
<dbReference type="AlphaFoldDB" id="A0A9W7YH25"/>
<dbReference type="Proteomes" id="UP001143981">
    <property type="component" value="Unassembled WGS sequence"/>
</dbReference>
<name>A0A9W7YH25_9FUNG</name>
<gene>
    <name evidence="1" type="ORF">LPJ61_001359</name>
</gene>
<comment type="caution">
    <text evidence="1">The sequence shown here is derived from an EMBL/GenBank/DDBJ whole genome shotgun (WGS) entry which is preliminary data.</text>
</comment>
<organism evidence="1 2">
    <name type="scientific">Coemansia biformis</name>
    <dbReference type="NCBI Taxonomy" id="1286918"/>
    <lineage>
        <taxon>Eukaryota</taxon>
        <taxon>Fungi</taxon>
        <taxon>Fungi incertae sedis</taxon>
        <taxon>Zoopagomycota</taxon>
        <taxon>Kickxellomycotina</taxon>
        <taxon>Kickxellomycetes</taxon>
        <taxon>Kickxellales</taxon>
        <taxon>Kickxellaceae</taxon>
        <taxon>Coemansia</taxon>
    </lineage>
</organism>
<evidence type="ECO:0000313" key="2">
    <source>
        <dbReference type="Proteomes" id="UP001143981"/>
    </source>
</evidence>
<accession>A0A9W7YH25</accession>
<dbReference type="EMBL" id="JANBOI010000111">
    <property type="protein sequence ID" value="KAJ1733853.1"/>
    <property type="molecule type" value="Genomic_DNA"/>
</dbReference>
<evidence type="ECO:0000313" key="1">
    <source>
        <dbReference type="EMBL" id="KAJ1733853.1"/>
    </source>
</evidence>
<sequence>MPSRSTFGHQAYFNDEPMKKFAIEAEETIIQAVINKFPILHDKVCGFGLFGLSTRIRIYENGLEWRKYDVDTNNYSLGSEDPLLFNELIFSVMMSTNNVKVTNGDGMVVYSC</sequence>
<protein>
    <submittedName>
        <fullName evidence="1">Uncharacterized protein</fullName>
    </submittedName>
</protein>
<reference evidence="1" key="1">
    <citation type="submission" date="2022-07" db="EMBL/GenBank/DDBJ databases">
        <title>Phylogenomic reconstructions and comparative analyses of Kickxellomycotina fungi.</title>
        <authorList>
            <person name="Reynolds N.K."/>
            <person name="Stajich J.E."/>
            <person name="Barry K."/>
            <person name="Grigoriev I.V."/>
            <person name="Crous P."/>
            <person name="Smith M.E."/>
        </authorList>
    </citation>
    <scope>NUCLEOTIDE SEQUENCE</scope>
    <source>
        <strain evidence="1">BCRC 34381</strain>
    </source>
</reference>
<keyword evidence="2" id="KW-1185">Reference proteome</keyword>